<feature type="disulfide bond" evidence="29">
    <location>
        <begin position="926"/>
        <end position="944"/>
    </location>
</feature>
<dbReference type="FunFam" id="3.30.60.270:FF:000002">
    <property type="entry name" value="Sortilin-related receptor isoform A"/>
    <property type="match status" value="1"/>
</dbReference>
<dbReference type="InterPro" id="IPR002172">
    <property type="entry name" value="LDrepeatLR_classA_rpt"/>
</dbReference>
<evidence type="ECO:0000256" key="22">
    <source>
        <dbReference type="ARBA" id="ARBA00023136"/>
    </source>
</evidence>
<keyword evidence="14" id="KW-0254">Endocytosis</keyword>
<feature type="disulfide bond" evidence="29">
    <location>
        <begin position="1081"/>
        <end position="1096"/>
    </location>
</feature>
<feature type="domain" description="Fibronectin type-III" evidence="31">
    <location>
        <begin position="1388"/>
        <end position="1483"/>
    </location>
</feature>
<dbReference type="InterPro" id="IPR000033">
    <property type="entry name" value="LDLR_classB_rpt"/>
</dbReference>
<dbReference type="Pfam" id="PF15901">
    <property type="entry name" value="Sortilin_C"/>
    <property type="match status" value="1"/>
</dbReference>
<feature type="disulfide bond" evidence="29">
    <location>
        <begin position="993"/>
        <end position="1008"/>
    </location>
</feature>
<dbReference type="CDD" id="cd00112">
    <property type="entry name" value="LDLa"/>
    <property type="match status" value="8"/>
</dbReference>
<dbReference type="InterPro" id="IPR057841">
    <property type="entry name" value="FN3_SORL1"/>
</dbReference>
<keyword evidence="17" id="KW-0677">Repeat</keyword>
<evidence type="ECO:0000256" key="28">
    <source>
        <dbReference type="ARBA" id="ARBA00032450"/>
    </source>
</evidence>
<sequence>MIVLMMLTSNYFRHISEDAFADVYKVEGLSGIYIASKVISKPTNNNLGPQHLASVITFDHGATWRPIQPPAYDLEGQSTGCIVTKNCSLHLSQKFSQLHPDTRSVSILSSKSAPGIIIGTGILGKSLKGHYGVYVSLDAGLTWRQTLRELYFFNMGDHGGLLTAVKYYKAKGETRHILYSSDEGEHWNNTEFHNEDIRLYGLMTEPGENTTVFTMFGSLPEAHQWMIVKVDFKSVFERTCADSDYKMWSPSQSEENRSYIPCVLGEQTTYQRRMTHANCLNGLDYVRVVSKQSCDCDVLDYECDFGFLKVGKPPRCIHDEAMTFYDLYKVPSNCKPGQFYNRTKGYRKISGDVCVGGFESHYLPDLVPCPFREVEDFILFAQRERISRLNMITKKLEELPVKNLKNVIAIDFDMSTNCVYWGDIALDTIGRQCFSNGSKEEILISSNLSSIEGMAFDWISKTLYFVDGVRSTIELIKTDVNHSGRMRRTILDSQVLRKPRGIALHPQNGYMFWTDWSAENPSVNRANLDGSNNLTLFGRDKVEWPNGITIDYIANRIYWVDARRDYIGSSDLHGDGFVKVVSDAQVVSHPFAIAVFKNDMYWDDWKRNSIFSADKDYYKGFEVVVKQLPGLMDLKIFAHGVQIGTNACTNTTCPYICVGLPKNKHACLCPDGLTEKNGKCMCPGNVEPLANMTCPSIGNTCGANHFTCGNGLCVPKGWKCDGEDDCGDNTDEYQCGVQTCPPSFFVCGDGKCLPHYWKCDYDTDCADGSDELNCPKQNCTDGQFACENGRCISSKWRCDGENDCRDGSDERNCSPDMPSSCKNDEFHCLSGAVTCIPSTWKCDEESDCRDGSDELDCKNNNCSENQFPCGPPNNRCIYSTWVCDGDKDCPNGNDELNCTTIKPDLPKPPNRFTPRDGTCQDWMFKCNNNRCIPFWWKCDGTDDCGDDSDELGCSTIDNVPMPIPTTTPKPQVVCEKNQYQCLSGSCIFASWVCDGMYDCDGGEDENNCDDIRNCSKNQFKCRLDGSCISISSVCDGSVDCPDGTDELSCDHNLPNGPATPSCSIGLFPCDDDSCYPLAVLCDGKNDCKDGYDETNCTKKTRIYQVMQMGVDERGINETSLLLYWSLPTPNDVKFKFLPAISRVGDNKWKNATWIEDMIYRFADLEPFTRYNMTVYVKVEGGDAVFPPARYFISSTSEGVPSEPWNVTAKQRNGSHVLISWQTPHKPNGAIVNYEICWSSPNSSEIRVKLTGNETSHLLSPDFEHNVTYTFWVIAHNSKYESDRSAPAKLVFDGETNLNHLREIRVTNVSDDGISLSWKYDGDVDGFNVSVYANRPYPDLPSAKTKNNSITMKLAPGTEYYFEINAFKKDLMGPSSSVSARTTGNPLPSISGLQGILVKEVGTTVKLSWERPKYSKNVNWIYGIYYGVNEEEFFKKPTLMTTNETATVTTLDACEVYTFAVGLVGPLGYGPLSSAFLQISTSMNAKAPPKKVQVGMEGQNSLMMRVQWQPSCPSTQPKKVT</sequence>
<dbReference type="SUPFAM" id="SSF110296">
    <property type="entry name" value="Oligoxyloglucan reducing end-specific cellobiohydrolase"/>
    <property type="match status" value="1"/>
</dbReference>
<keyword evidence="11" id="KW-0813">Transport</keyword>
<keyword evidence="19" id="KW-0256">Endoplasmic reticulum</keyword>
<feature type="disulfide bond" evidence="29">
    <location>
        <begin position="779"/>
        <end position="791"/>
    </location>
</feature>
<dbReference type="InterPro" id="IPR006581">
    <property type="entry name" value="VPS10"/>
</dbReference>
<dbReference type="Pfam" id="PF25814">
    <property type="entry name" value="fn3_SORL1"/>
    <property type="match status" value="1"/>
</dbReference>
<feature type="disulfide bond" evidence="29">
    <location>
        <begin position="1069"/>
        <end position="1087"/>
    </location>
</feature>
<gene>
    <name evidence="32" type="ORF">NQ318_020731</name>
</gene>
<evidence type="ECO:0000256" key="8">
    <source>
        <dbReference type="ARBA" id="ARBA00007041"/>
    </source>
</evidence>
<evidence type="ECO:0000256" key="12">
    <source>
        <dbReference type="ARBA" id="ARBA00022475"/>
    </source>
</evidence>
<name>A0AAV8YX43_9CUCU</name>
<dbReference type="FunFam" id="2.120.10.30:FF:000241">
    <property type="entry name" value="Low-density lipoprotein receptor-related protein 6"/>
    <property type="match status" value="1"/>
</dbReference>
<evidence type="ECO:0000256" key="17">
    <source>
        <dbReference type="ARBA" id="ARBA00022737"/>
    </source>
</evidence>
<feature type="disulfide bond" evidence="29">
    <location>
        <begin position="938"/>
        <end position="953"/>
    </location>
</feature>
<dbReference type="GO" id="GO:0006897">
    <property type="term" value="P:endocytosis"/>
    <property type="evidence" value="ECO:0007669"/>
    <property type="project" value="UniProtKB-KW"/>
</dbReference>
<evidence type="ECO:0000256" key="11">
    <source>
        <dbReference type="ARBA" id="ARBA00022448"/>
    </source>
</evidence>
<evidence type="ECO:0000256" key="24">
    <source>
        <dbReference type="ARBA" id="ARBA00023170"/>
    </source>
</evidence>
<dbReference type="PROSITE" id="PS50853">
    <property type="entry name" value="FN3"/>
    <property type="match status" value="3"/>
</dbReference>
<dbReference type="SMART" id="SM00192">
    <property type="entry name" value="LDLa"/>
    <property type="match status" value="9"/>
</dbReference>
<feature type="disulfide bond" evidence="29">
    <location>
        <begin position="919"/>
        <end position="931"/>
    </location>
</feature>
<feature type="disulfide bond" evidence="29">
    <location>
        <begin position="798"/>
        <end position="813"/>
    </location>
</feature>
<dbReference type="FunFam" id="4.10.400.10:FF:000034">
    <property type="entry name" value="Low-density lipoprotein receptor-related protein 2"/>
    <property type="match status" value="1"/>
</dbReference>
<evidence type="ECO:0000256" key="9">
    <source>
        <dbReference type="ARBA" id="ARBA00009939"/>
    </source>
</evidence>
<dbReference type="SUPFAM" id="SSF63825">
    <property type="entry name" value="YWTD domain"/>
    <property type="match status" value="1"/>
</dbReference>
<evidence type="ECO:0000256" key="29">
    <source>
        <dbReference type="PROSITE-ProRule" id="PRU00124"/>
    </source>
</evidence>
<dbReference type="SMART" id="SM00060">
    <property type="entry name" value="FN3"/>
    <property type="match status" value="4"/>
</dbReference>
<evidence type="ECO:0000313" key="33">
    <source>
        <dbReference type="Proteomes" id="UP001162162"/>
    </source>
</evidence>
<organism evidence="32 33">
    <name type="scientific">Aromia moschata</name>
    <dbReference type="NCBI Taxonomy" id="1265417"/>
    <lineage>
        <taxon>Eukaryota</taxon>
        <taxon>Metazoa</taxon>
        <taxon>Ecdysozoa</taxon>
        <taxon>Arthropoda</taxon>
        <taxon>Hexapoda</taxon>
        <taxon>Insecta</taxon>
        <taxon>Pterygota</taxon>
        <taxon>Neoptera</taxon>
        <taxon>Endopterygota</taxon>
        <taxon>Coleoptera</taxon>
        <taxon>Polyphaga</taxon>
        <taxon>Cucujiformia</taxon>
        <taxon>Chrysomeloidea</taxon>
        <taxon>Cerambycidae</taxon>
        <taxon>Cerambycinae</taxon>
        <taxon>Callichromatini</taxon>
        <taxon>Aromia</taxon>
    </lineage>
</organism>
<dbReference type="InterPro" id="IPR036116">
    <property type="entry name" value="FN3_sf"/>
</dbReference>
<evidence type="ECO:0000256" key="20">
    <source>
        <dbReference type="ARBA" id="ARBA00022989"/>
    </source>
</evidence>
<dbReference type="InterPro" id="IPR003961">
    <property type="entry name" value="FN3_dom"/>
</dbReference>
<dbReference type="Gene3D" id="4.10.400.10">
    <property type="entry name" value="Low-density Lipoprotein Receptor"/>
    <property type="match status" value="8"/>
</dbReference>
<comment type="caution">
    <text evidence="29">Lacks conserved residue(s) required for the propagation of feature annotation.</text>
</comment>
<keyword evidence="23 29" id="KW-1015">Disulfide bond</keyword>
<evidence type="ECO:0000259" key="31">
    <source>
        <dbReference type="PROSITE" id="PS50853"/>
    </source>
</evidence>
<evidence type="ECO:0000256" key="7">
    <source>
        <dbReference type="ARBA" id="ARBA00004545"/>
    </source>
</evidence>
<dbReference type="SMART" id="SM00135">
    <property type="entry name" value="LY"/>
    <property type="match status" value="5"/>
</dbReference>
<dbReference type="Proteomes" id="UP001162162">
    <property type="component" value="Unassembled WGS sequence"/>
</dbReference>
<dbReference type="GO" id="GO:0030658">
    <property type="term" value="C:transport vesicle membrane"/>
    <property type="evidence" value="ECO:0007669"/>
    <property type="project" value="UniProtKB-SubCell"/>
</dbReference>
<dbReference type="Pfam" id="PF00058">
    <property type="entry name" value="Ldl_recept_b"/>
    <property type="match status" value="2"/>
</dbReference>
<evidence type="ECO:0000256" key="3">
    <source>
        <dbReference type="ARBA" id="ARBA00004162"/>
    </source>
</evidence>
<comment type="similarity">
    <text evidence="8">Belongs to the VPS10-related sortilin family. SORL1 subfamily.</text>
</comment>
<feature type="repeat" description="LDL-receptor class B" evidence="30">
    <location>
        <begin position="509"/>
        <end position="554"/>
    </location>
</feature>
<feature type="repeat" description="LDL-receptor class B" evidence="30">
    <location>
        <begin position="555"/>
        <end position="599"/>
    </location>
</feature>
<dbReference type="Gene3D" id="3.30.60.270">
    <property type="match status" value="1"/>
</dbReference>
<dbReference type="CDD" id="cd00063">
    <property type="entry name" value="FN3"/>
    <property type="match status" value="3"/>
</dbReference>
<keyword evidence="21" id="KW-0333">Golgi apparatus</keyword>
<evidence type="ECO:0000256" key="16">
    <source>
        <dbReference type="ARBA" id="ARBA00022729"/>
    </source>
</evidence>
<feature type="disulfide bond" evidence="29">
    <location>
        <begin position="883"/>
        <end position="898"/>
    </location>
</feature>
<dbReference type="GO" id="GO:0005794">
    <property type="term" value="C:Golgi apparatus"/>
    <property type="evidence" value="ECO:0007669"/>
    <property type="project" value="UniProtKB-SubCell"/>
</dbReference>
<dbReference type="PRINTS" id="PR00261">
    <property type="entry name" value="LDLRECEPTOR"/>
</dbReference>
<dbReference type="InterPro" id="IPR023415">
    <property type="entry name" value="LDLR_class-A_CS"/>
</dbReference>
<keyword evidence="15" id="KW-0812">Transmembrane</keyword>
<feature type="domain" description="Fibronectin type-III" evidence="31">
    <location>
        <begin position="1299"/>
        <end position="1385"/>
    </location>
</feature>
<feature type="disulfide bond" evidence="29">
    <location>
        <begin position="981"/>
        <end position="999"/>
    </location>
</feature>
<keyword evidence="25" id="KW-0325">Glycoprotein</keyword>
<dbReference type="PANTHER" id="PTHR12106:SF27">
    <property type="entry name" value="SORTILIN-RELATED RECEPTOR"/>
    <property type="match status" value="1"/>
</dbReference>
<reference evidence="32" key="1">
    <citation type="journal article" date="2023" name="Insect Mol. Biol.">
        <title>Genome sequencing provides insights into the evolution of gene families encoding plant cell wall-degrading enzymes in longhorned beetles.</title>
        <authorList>
            <person name="Shin N.R."/>
            <person name="Okamura Y."/>
            <person name="Kirsch R."/>
            <person name="Pauchet Y."/>
        </authorList>
    </citation>
    <scope>NUCLEOTIDE SEQUENCE</scope>
    <source>
        <strain evidence="32">AMC_N1</strain>
    </source>
</reference>
<feature type="disulfide bond" evidence="29">
    <location>
        <begin position="786"/>
        <end position="804"/>
    </location>
</feature>
<evidence type="ECO:0000256" key="13">
    <source>
        <dbReference type="ARBA" id="ARBA00022536"/>
    </source>
</evidence>
<feature type="domain" description="Fibronectin type-III" evidence="31">
    <location>
        <begin position="1202"/>
        <end position="1298"/>
    </location>
</feature>
<evidence type="ECO:0000256" key="27">
    <source>
        <dbReference type="ARBA" id="ARBA00029896"/>
    </source>
</evidence>
<feature type="disulfide bond" evidence="29">
    <location>
        <begin position="720"/>
        <end position="735"/>
    </location>
</feature>
<comment type="similarity">
    <text evidence="9">Belongs to the LDLR family.</text>
</comment>
<dbReference type="InterPro" id="IPR013783">
    <property type="entry name" value="Ig-like_fold"/>
</dbReference>
<feature type="disulfide bond" evidence="29">
    <location>
        <begin position="708"/>
        <end position="726"/>
    </location>
</feature>
<keyword evidence="20" id="KW-1133">Transmembrane helix</keyword>
<dbReference type="PROSITE" id="PS51120">
    <property type="entry name" value="LDLRB"/>
    <property type="match status" value="3"/>
</dbReference>
<dbReference type="GO" id="GO:0006892">
    <property type="term" value="P:post-Golgi vesicle-mediated transport"/>
    <property type="evidence" value="ECO:0007669"/>
    <property type="project" value="TreeGrafter"/>
</dbReference>
<dbReference type="FunFam" id="4.10.400.10:FF:000024">
    <property type="entry name" value="Low-density lipoprotein RecePtor related"/>
    <property type="match status" value="1"/>
</dbReference>
<dbReference type="SUPFAM" id="SSF49265">
    <property type="entry name" value="Fibronectin type III"/>
    <property type="match status" value="2"/>
</dbReference>
<dbReference type="SMART" id="SM00602">
    <property type="entry name" value="VPS10"/>
    <property type="match status" value="1"/>
</dbReference>
<dbReference type="PROSITE" id="PS01209">
    <property type="entry name" value="LDLRA_1"/>
    <property type="match status" value="4"/>
</dbReference>
<evidence type="ECO:0000256" key="5">
    <source>
        <dbReference type="ARBA" id="ARBA00004393"/>
    </source>
</evidence>
<keyword evidence="22" id="KW-0472">Membrane</keyword>
<feature type="disulfide bond" evidence="29">
    <location>
        <begin position="1062"/>
        <end position="1074"/>
    </location>
</feature>
<feature type="repeat" description="LDL-receptor class B" evidence="30">
    <location>
        <begin position="417"/>
        <end position="460"/>
    </location>
</feature>
<evidence type="ECO:0000256" key="14">
    <source>
        <dbReference type="ARBA" id="ARBA00022583"/>
    </source>
</evidence>
<feature type="disulfide bond" evidence="29">
    <location>
        <begin position="1034"/>
        <end position="1049"/>
    </location>
</feature>
<evidence type="ECO:0000256" key="2">
    <source>
        <dbReference type="ARBA" id="ARBA00004158"/>
    </source>
</evidence>
<dbReference type="InterPro" id="IPR031777">
    <property type="entry name" value="Sortilin_C"/>
</dbReference>
<evidence type="ECO:0000256" key="4">
    <source>
        <dbReference type="ARBA" id="ARBA00004212"/>
    </source>
</evidence>
<dbReference type="GO" id="GO:0005789">
    <property type="term" value="C:endoplasmic reticulum membrane"/>
    <property type="evidence" value="ECO:0007669"/>
    <property type="project" value="UniProtKB-SubCell"/>
</dbReference>
<dbReference type="Pfam" id="PF00041">
    <property type="entry name" value="fn3"/>
    <property type="match status" value="2"/>
</dbReference>
<feature type="disulfide bond" evidence="29">
    <location>
        <begin position="759"/>
        <end position="774"/>
    </location>
</feature>
<feature type="disulfide bond" evidence="29">
    <location>
        <begin position="740"/>
        <end position="752"/>
    </location>
</feature>
<evidence type="ECO:0000256" key="19">
    <source>
        <dbReference type="ARBA" id="ARBA00022824"/>
    </source>
</evidence>
<keyword evidence="12" id="KW-1003">Cell membrane</keyword>
<evidence type="ECO:0000313" key="32">
    <source>
        <dbReference type="EMBL" id="KAJ8956180.1"/>
    </source>
</evidence>
<proteinExistence type="inferred from homology"/>
<evidence type="ECO:0000256" key="10">
    <source>
        <dbReference type="ARBA" id="ARBA00013467"/>
    </source>
</evidence>
<evidence type="ECO:0000256" key="23">
    <source>
        <dbReference type="ARBA" id="ARBA00023157"/>
    </source>
</evidence>
<dbReference type="Gene3D" id="2.40.128.620">
    <property type="match status" value="1"/>
</dbReference>
<evidence type="ECO:0000256" key="15">
    <source>
        <dbReference type="ARBA" id="ARBA00022692"/>
    </source>
</evidence>
<feature type="disulfide bond" evidence="29">
    <location>
        <begin position="974"/>
        <end position="986"/>
    </location>
</feature>
<dbReference type="GO" id="GO:0032585">
    <property type="term" value="C:multivesicular body membrane"/>
    <property type="evidence" value="ECO:0007669"/>
    <property type="project" value="UniProtKB-SubCell"/>
</dbReference>
<keyword evidence="26" id="KW-0968">Cytoplasmic vesicle</keyword>
<dbReference type="InterPro" id="IPR031778">
    <property type="entry name" value="Sortilin_N"/>
</dbReference>
<evidence type="ECO:0000256" key="18">
    <source>
        <dbReference type="ARBA" id="ARBA00022753"/>
    </source>
</evidence>
<feature type="disulfide bond" evidence="29">
    <location>
        <begin position="747"/>
        <end position="765"/>
    </location>
</feature>
<keyword evidence="33" id="KW-1185">Reference proteome</keyword>
<accession>A0AAV8YX43</accession>
<dbReference type="Pfam" id="PF00057">
    <property type="entry name" value="Ldl_recept_a"/>
    <property type="match status" value="9"/>
</dbReference>
<dbReference type="Gene3D" id="2.60.40.10">
    <property type="entry name" value="Immunoglobulins"/>
    <property type="match status" value="3"/>
</dbReference>
<dbReference type="PROSITE" id="PS50068">
    <property type="entry name" value="LDLRA_2"/>
    <property type="match status" value="9"/>
</dbReference>
<dbReference type="Gene3D" id="2.10.70.80">
    <property type="match status" value="1"/>
</dbReference>
<dbReference type="GO" id="GO:0031901">
    <property type="term" value="C:early endosome membrane"/>
    <property type="evidence" value="ECO:0007669"/>
    <property type="project" value="UniProtKB-SubCell"/>
</dbReference>
<keyword evidence="18" id="KW-0967">Endosome</keyword>
<evidence type="ECO:0000256" key="30">
    <source>
        <dbReference type="PROSITE-ProRule" id="PRU00461"/>
    </source>
</evidence>
<evidence type="ECO:0000256" key="6">
    <source>
        <dbReference type="ARBA" id="ARBA00004480"/>
    </source>
</evidence>
<keyword evidence="13" id="KW-0245">EGF-like domain</keyword>
<comment type="subcellular location">
    <subcellularLocation>
        <location evidence="3">Cell membrane</location>
        <topology evidence="3">Single-pass membrane protein</topology>
    </subcellularLocation>
    <subcellularLocation>
        <location evidence="4">Cytoplasmic vesicle</location>
        <location evidence="4">Secretory vesicle membrane</location>
        <topology evidence="4">Single-pass type I membrane protein</topology>
    </subcellularLocation>
    <subcellularLocation>
        <location evidence="2">Early endosome membrane</location>
        <topology evidence="2">Single-pass type I membrane protein</topology>
    </subcellularLocation>
    <subcellularLocation>
        <location evidence="1">Endoplasmic reticulum membrane</location>
        <topology evidence="1">Single-pass type I membrane protein</topology>
    </subcellularLocation>
    <subcellularLocation>
        <location evidence="7">Endosome</location>
        <location evidence="7">Multivesicular body membrane</location>
        <topology evidence="7">Single-pass type I membrane protein</topology>
    </subcellularLocation>
    <subcellularLocation>
        <location evidence="5">Golgi apparatus</location>
        <location evidence="5">trans-Golgi network membrane</location>
        <topology evidence="5">Single-pass type I membrane protein</topology>
    </subcellularLocation>
    <subcellularLocation>
        <location evidence="6">Recycling endosome membrane</location>
        <topology evidence="6">Single-pass type I membrane protein</topology>
    </subcellularLocation>
</comment>
<evidence type="ECO:0000256" key="25">
    <source>
        <dbReference type="ARBA" id="ARBA00023180"/>
    </source>
</evidence>
<keyword evidence="16" id="KW-0732">Signal</keyword>
<comment type="caution">
    <text evidence="32">The sequence shown here is derived from an EMBL/GenBank/DDBJ whole genome shotgun (WGS) entry which is preliminary data.</text>
</comment>
<dbReference type="InterPro" id="IPR011042">
    <property type="entry name" value="6-blade_b-propeller_TolB-like"/>
</dbReference>
<dbReference type="SUPFAM" id="SSF57424">
    <property type="entry name" value="LDL receptor-like module"/>
    <property type="match status" value="9"/>
</dbReference>
<feature type="disulfide bond" evidence="29">
    <location>
        <begin position="842"/>
        <end position="857"/>
    </location>
</feature>
<dbReference type="Gene3D" id="2.120.10.30">
    <property type="entry name" value="TolB, C-terminal domain"/>
    <property type="match status" value="1"/>
</dbReference>
<keyword evidence="24" id="KW-0675">Receptor</keyword>
<dbReference type="GO" id="GO:0005886">
    <property type="term" value="C:plasma membrane"/>
    <property type="evidence" value="ECO:0007669"/>
    <property type="project" value="UniProtKB-SubCell"/>
</dbReference>
<dbReference type="EMBL" id="JAPWTK010000032">
    <property type="protein sequence ID" value="KAJ8956180.1"/>
    <property type="molecule type" value="Genomic_DNA"/>
</dbReference>
<dbReference type="PANTHER" id="PTHR12106">
    <property type="entry name" value="SORTILIN RELATED"/>
    <property type="match status" value="1"/>
</dbReference>
<protein>
    <recommendedName>
        <fullName evidence="10">Sortilin-related receptor</fullName>
    </recommendedName>
    <alternativeName>
        <fullName evidence="27">Low-density lipoprotein receptor relative with 11 ligand-binding repeats</fullName>
    </alternativeName>
    <alternativeName>
        <fullName evidence="28">Sorting protein-related receptor containing LDLR class A repeats</fullName>
    </alternativeName>
</protein>
<feature type="disulfide bond" evidence="29">
    <location>
        <begin position="701"/>
        <end position="713"/>
    </location>
</feature>
<dbReference type="GO" id="GO:0055038">
    <property type="term" value="C:recycling endosome membrane"/>
    <property type="evidence" value="ECO:0007669"/>
    <property type="project" value="UniProtKB-SubCell"/>
</dbReference>
<dbReference type="InterPro" id="IPR050310">
    <property type="entry name" value="VPS10-sortilin"/>
</dbReference>
<dbReference type="Pfam" id="PF15902">
    <property type="entry name" value="Sortilin-Vps10"/>
    <property type="match status" value="1"/>
</dbReference>
<evidence type="ECO:0000256" key="26">
    <source>
        <dbReference type="ARBA" id="ARBA00023329"/>
    </source>
</evidence>
<evidence type="ECO:0000256" key="21">
    <source>
        <dbReference type="ARBA" id="ARBA00023034"/>
    </source>
</evidence>
<evidence type="ECO:0000256" key="1">
    <source>
        <dbReference type="ARBA" id="ARBA00004115"/>
    </source>
</evidence>
<dbReference type="InterPro" id="IPR036055">
    <property type="entry name" value="LDL_receptor-like_sf"/>
</dbReference>